<dbReference type="EMBL" id="JARJCM010000084">
    <property type="protein sequence ID" value="KAJ7031096.1"/>
    <property type="molecule type" value="Genomic_DNA"/>
</dbReference>
<gene>
    <name evidence="2" type="ORF">C8F04DRAFT_1111527</name>
</gene>
<proteinExistence type="predicted"/>
<protein>
    <submittedName>
        <fullName evidence="2">Uncharacterized protein</fullName>
    </submittedName>
</protein>
<dbReference type="AlphaFoldDB" id="A0AAD6SN98"/>
<evidence type="ECO:0000313" key="3">
    <source>
        <dbReference type="Proteomes" id="UP001218188"/>
    </source>
</evidence>
<organism evidence="2 3">
    <name type="scientific">Mycena alexandri</name>
    <dbReference type="NCBI Taxonomy" id="1745969"/>
    <lineage>
        <taxon>Eukaryota</taxon>
        <taxon>Fungi</taxon>
        <taxon>Dikarya</taxon>
        <taxon>Basidiomycota</taxon>
        <taxon>Agaricomycotina</taxon>
        <taxon>Agaricomycetes</taxon>
        <taxon>Agaricomycetidae</taxon>
        <taxon>Agaricales</taxon>
        <taxon>Marasmiineae</taxon>
        <taxon>Mycenaceae</taxon>
        <taxon>Mycena</taxon>
    </lineage>
</organism>
<evidence type="ECO:0000313" key="2">
    <source>
        <dbReference type="EMBL" id="KAJ7031096.1"/>
    </source>
</evidence>
<reference evidence="2" key="1">
    <citation type="submission" date="2023-03" db="EMBL/GenBank/DDBJ databases">
        <title>Massive genome expansion in bonnet fungi (Mycena s.s.) driven by repeated elements and novel gene families across ecological guilds.</title>
        <authorList>
            <consortium name="Lawrence Berkeley National Laboratory"/>
            <person name="Harder C.B."/>
            <person name="Miyauchi S."/>
            <person name="Viragh M."/>
            <person name="Kuo A."/>
            <person name="Thoen E."/>
            <person name="Andreopoulos B."/>
            <person name="Lu D."/>
            <person name="Skrede I."/>
            <person name="Drula E."/>
            <person name="Henrissat B."/>
            <person name="Morin E."/>
            <person name="Kohler A."/>
            <person name="Barry K."/>
            <person name="LaButti K."/>
            <person name="Morin E."/>
            <person name="Salamov A."/>
            <person name="Lipzen A."/>
            <person name="Mereny Z."/>
            <person name="Hegedus B."/>
            <person name="Baldrian P."/>
            <person name="Stursova M."/>
            <person name="Weitz H."/>
            <person name="Taylor A."/>
            <person name="Grigoriev I.V."/>
            <person name="Nagy L.G."/>
            <person name="Martin F."/>
            <person name="Kauserud H."/>
        </authorList>
    </citation>
    <scope>NUCLEOTIDE SEQUENCE</scope>
    <source>
        <strain evidence="2">CBHHK200</strain>
    </source>
</reference>
<dbReference type="Proteomes" id="UP001218188">
    <property type="component" value="Unassembled WGS sequence"/>
</dbReference>
<evidence type="ECO:0000256" key="1">
    <source>
        <dbReference type="SAM" id="MobiDB-lite"/>
    </source>
</evidence>
<sequence length="204" mass="23060">MLALRCMPLRPRMLTLHPSLIAPRVSIGTRSLSTVSQTRPFAQPAGKSEKKTRRKRERFAEPYHTDLDIHPLSCDWETWNSDFLDIGPRWHDLTLMEFYVKRVAKVPGTIRPLAFVPNVPDAGVAFEAAGKYYYVNTAASYLDRFGSEFDSHDEFLAGLIRDPPIKGARHEFPNDTEELYYAVCMEQEGKAAKSAKAAKMLSPA</sequence>
<feature type="region of interest" description="Disordered" evidence="1">
    <location>
        <begin position="32"/>
        <end position="57"/>
    </location>
</feature>
<comment type="caution">
    <text evidence="2">The sequence shown here is derived from an EMBL/GenBank/DDBJ whole genome shotgun (WGS) entry which is preliminary data.</text>
</comment>
<name>A0AAD6SN98_9AGAR</name>
<keyword evidence="3" id="KW-1185">Reference proteome</keyword>
<accession>A0AAD6SN98</accession>